<evidence type="ECO:0000313" key="1">
    <source>
        <dbReference type="EMBL" id="KAJ9110704.1"/>
    </source>
</evidence>
<sequence>MDATIKEDDELLQEEVDEEEEFDEDAGPAFEAPQGLIVGALKAPNTKSVGTLLDLLLMLDLNAINLSAVFGEASQRFVPANSTLFFSYFNIRVQTIELMHYGEVDLEPEYQRDVVWTETRQEALIDSLFHNYYIPPILFALRVEDDGTEKRTCSMSLSISLDITNRTKDSGVSFIVDGKQRLTAIALFMSGLVSQDLIGK</sequence>
<keyword evidence="2" id="KW-1185">Reference proteome</keyword>
<reference evidence="1" key="1">
    <citation type="submission" date="2023-04" db="EMBL/GenBank/DDBJ databases">
        <title>Draft Genome sequencing of Naganishia species isolated from polar environments using Oxford Nanopore Technology.</title>
        <authorList>
            <person name="Leo P."/>
            <person name="Venkateswaran K."/>
        </authorList>
    </citation>
    <scope>NUCLEOTIDE SEQUENCE</scope>
    <source>
        <strain evidence="1">MNA-CCFEE 5261</strain>
    </source>
</reference>
<dbReference type="EMBL" id="JASBWR010000011">
    <property type="protein sequence ID" value="KAJ9110704.1"/>
    <property type="molecule type" value="Genomic_DNA"/>
</dbReference>
<proteinExistence type="predicted"/>
<name>A0ACC2WHL9_9TREE</name>
<accession>A0ACC2WHL9</accession>
<comment type="caution">
    <text evidence="1">The sequence shown here is derived from an EMBL/GenBank/DDBJ whole genome shotgun (WGS) entry which is preliminary data.</text>
</comment>
<evidence type="ECO:0000313" key="2">
    <source>
        <dbReference type="Proteomes" id="UP001241377"/>
    </source>
</evidence>
<dbReference type="Proteomes" id="UP001241377">
    <property type="component" value="Unassembled WGS sequence"/>
</dbReference>
<gene>
    <name evidence="1" type="ORF">QFC19_001533</name>
</gene>
<protein>
    <submittedName>
        <fullName evidence="1">Uncharacterized protein</fullName>
    </submittedName>
</protein>
<organism evidence="1 2">
    <name type="scientific">Naganishia cerealis</name>
    <dbReference type="NCBI Taxonomy" id="610337"/>
    <lineage>
        <taxon>Eukaryota</taxon>
        <taxon>Fungi</taxon>
        <taxon>Dikarya</taxon>
        <taxon>Basidiomycota</taxon>
        <taxon>Agaricomycotina</taxon>
        <taxon>Tremellomycetes</taxon>
        <taxon>Filobasidiales</taxon>
        <taxon>Filobasidiaceae</taxon>
        <taxon>Naganishia</taxon>
    </lineage>
</organism>